<dbReference type="Gene3D" id="3.60.21.10">
    <property type="match status" value="1"/>
</dbReference>
<evidence type="ECO:0000259" key="2">
    <source>
        <dbReference type="Pfam" id="PF00149"/>
    </source>
</evidence>
<dbReference type="EMBL" id="JAEPRA010000002">
    <property type="protein sequence ID" value="KAG2188330.1"/>
    <property type="molecule type" value="Genomic_DNA"/>
</dbReference>
<proteinExistence type="predicted"/>
<dbReference type="InterPro" id="IPR004843">
    <property type="entry name" value="Calcineurin-like_PHP"/>
</dbReference>
<feature type="non-terminal residue" evidence="3">
    <location>
        <position position="1"/>
    </location>
</feature>
<keyword evidence="1" id="KW-0732">Signal</keyword>
<dbReference type="OrthoDB" id="5976022at2759"/>
<evidence type="ECO:0000313" key="3">
    <source>
        <dbReference type="EMBL" id="KAG2188330.1"/>
    </source>
</evidence>
<accession>A0A8H7UM71</accession>
<gene>
    <name evidence="3" type="ORF">INT44_001083</name>
</gene>
<dbReference type="InterPro" id="IPR029052">
    <property type="entry name" value="Metallo-depent_PP-like"/>
</dbReference>
<dbReference type="GO" id="GO:0016787">
    <property type="term" value="F:hydrolase activity"/>
    <property type="evidence" value="ECO:0007669"/>
    <property type="project" value="InterPro"/>
</dbReference>
<feature type="domain" description="Calcineurin-like phosphoesterase" evidence="2">
    <location>
        <begin position="28"/>
        <end position="248"/>
    </location>
</feature>
<dbReference type="Pfam" id="PF00149">
    <property type="entry name" value="Metallophos"/>
    <property type="match status" value="1"/>
</dbReference>
<keyword evidence="4" id="KW-1185">Reference proteome</keyword>
<feature type="signal peptide" evidence="1">
    <location>
        <begin position="1"/>
        <end position="24"/>
    </location>
</feature>
<sequence>QYITMLLAIKYLLLLASVVLPATCQDPIRIVAVADLHGDYDNSLSVLQMADIVNDKAQWIGGNNTIFVQTGDVVDRGADTIRLYDMMQRLRNEAHEAGSQAIPLLGNHEVMNLVGDWRYVYPEDVETFGSFEARVKAFEVDGFIGRYLTQLNMTAIVNRTVFCHGGIHPAFIDSRTGLDWINAYVHEHLPEYMESKGKYGDDQGVFGGHGPTWYRGYALGPEDEECPLLETALEMLGADRMVMGHTVQRDGKVHSRCDGKAILIDVGISKAYGRHRAALEIIGDKVVAINNGKRTEIKTTGKKWPSKLATLREEL</sequence>
<dbReference type="PANTHER" id="PTHR46546">
    <property type="entry name" value="SHEWANELLA-LIKE PROTEIN PHOSPHATASE 1"/>
    <property type="match status" value="1"/>
</dbReference>
<protein>
    <recommendedName>
        <fullName evidence="2">Calcineurin-like phosphoesterase domain-containing protein</fullName>
    </recommendedName>
</protein>
<name>A0A8H7UM71_9FUNG</name>
<evidence type="ECO:0000256" key="1">
    <source>
        <dbReference type="SAM" id="SignalP"/>
    </source>
</evidence>
<dbReference type="PANTHER" id="PTHR46546:SF4">
    <property type="entry name" value="SHEWANELLA-LIKE PROTEIN PHOSPHATASE 1"/>
    <property type="match status" value="1"/>
</dbReference>
<organism evidence="3 4">
    <name type="scientific">Umbelopsis vinacea</name>
    <dbReference type="NCBI Taxonomy" id="44442"/>
    <lineage>
        <taxon>Eukaryota</taxon>
        <taxon>Fungi</taxon>
        <taxon>Fungi incertae sedis</taxon>
        <taxon>Mucoromycota</taxon>
        <taxon>Mucoromycotina</taxon>
        <taxon>Umbelopsidomycetes</taxon>
        <taxon>Umbelopsidales</taxon>
        <taxon>Umbelopsidaceae</taxon>
        <taxon>Umbelopsis</taxon>
    </lineage>
</organism>
<evidence type="ECO:0000313" key="4">
    <source>
        <dbReference type="Proteomes" id="UP000612746"/>
    </source>
</evidence>
<dbReference type="SUPFAM" id="SSF56300">
    <property type="entry name" value="Metallo-dependent phosphatases"/>
    <property type="match status" value="1"/>
</dbReference>
<comment type="caution">
    <text evidence="3">The sequence shown here is derived from an EMBL/GenBank/DDBJ whole genome shotgun (WGS) entry which is preliminary data.</text>
</comment>
<dbReference type="AlphaFoldDB" id="A0A8H7UM71"/>
<dbReference type="Proteomes" id="UP000612746">
    <property type="component" value="Unassembled WGS sequence"/>
</dbReference>
<feature type="chain" id="PRO_5034712390" description="Calcineurin-like phosphoesterase domain-containing protein" evidence="1">
    <location>
        <begin position="25"/>
        <end position="315"/>
    </location>
</feature>
<reference evidence="3" key="1">
    <citation type="submission" date="2020-12" db="EMBL/GenBank/DDBJ databases">
        <title>Metabolic potential, ecology and presence of endohyphal bacteria is reflected in genomic diversity of Mucoromycotina.</title>
        <authorList>
            <person name="Muszewska A."/>
            <person name="Okrasinska A."/>
            <person name="Steczkiewicz K."/>
            <person name="Drgas O."/>
            <person name="Orlowska M."/>
            <person name="Perlinska-Lenart U."/>
            <person name="Aleksandrzak-Piekarczyk T."/>
            <person name="Szatraj K."/>
            <person name="Zielenkiewicz U."/>
            <person name="Pilsyk S."/>
            <person name="Malc E."/>
            <person name="Mieczkowski P."/>
            <person name="Kruszewska J.S."/>
            <person name="Biernat P."/>
            <person name="Pawlowska J."/>
        </authorList>
    </citation>
    <scope>NUCLEOTIDE SEQUENCE</scope>
    <source>
        <strain evidence="3">WA0000051536</strain>
    </source>
</reference>